<proteinExistence type="predicted"/>
<name>A0A5E7TM25_PSEFL</name>
<protein>
    <submittedName>
        <fullName evidence="1">Uncharacterized protein</fullName>
    </submittedName>
</protein>
<accession>A0A5E7TM25</accession>
<dbReference type="Proteomes" id="UP000412311">
    <property type="component" value="Unassembled WGS sequence"/>
</dbReference>
<evidence type="ECO:0000313" key="2">
    <source>
        <dbReference type="Proteomes" id="UP000412311"/>
    </source>
</evidence>
<sequence>MSEISNKLSSLSPRGLQIYASKFLQAYCNAKSFQHLAINDFIAHLNNYPENDNLDEWERRGGCCHLMEGAIVYHQTLINRFHHMILSIFARLWIARSRSG</sequence>
<gene>
    <name evidence="1" type="ORF">PS925_02142</name>
</gene>
<organism evidence="1 2">
    <name type="scientific">Pseudomonas fluorescens</name>
    <dbReference type="NCBI Taxonomy" id="294"/>
    <lineage>
        <taxon>Bacteria</taxon>
        <taxon>Pseudomonadati</taxon>
        <taxon>Pseudomonadota</taxon>
        <taxon>Gammaproteobacteria</taxon>
        <taxon>Pseudomonadales</taxon>
        <taxon>Pseudomonadaceae</taxon>
        <taxon>Pseudomonas</taxon>
    </lineage>
</organism>
<dbReference type="EMBL" id="CABVJG010000006">
    <property type="protein sequence ID" value="VVP99290.1"/>
    <property type="molecule type" value="Genomic_DNA"/>
</dbReference>
<reference evidence="1 2" key="1">
    <citation type="submission" date="2019-09" db="EMBL/GenBank/DDBJ databases">
        <authorList>
            <person name="Chandra G."/>
            <person name="Truman W A."/>
        </authorList>
    </citation>
    <scope>NUCLEOTIDE SEQUENCE [LARGE SCALE GENOMIC DNA]</scope>
    <source>
        <strain evidence="1">PS925</strain>
    </source>
</reference>
<dbReference type="AlphaFoldDB" id="A0A5E7TM25"/>
<evidence type="ECO:0000313" key="1">
    <source>
        <dbReference type="EMBL" id="VVP99290.1"/>
    </source>
</evidence>